<keyword evidence="1" id="KW-0862">Zinc</keyword>
<evidence type="ECO:0000313" key="5">
    <source>
        <dbReference type="Proteomes" id="UP001188597"/>
    </source>
</evidence>
<dbReference type="Proteomes" id="UP001188597">
    <property type="component" value="Unassembled WGS sequence"/>
</dbReference>
<feature type="domain" description="CCHC-type" evidence="3">
    <location>
        <begin position="168"/>
        <end position="181"/>
    </location>
</feature>
<proteinExistence type="predicted"/>
<feature type="compositionally biased region" description="Low complexity" evidence="2">
    <location>
        <begin position="739"/>
        <end position="764"/>
    </location>
</feature>
<dbReference type="InterPro" id="IPR040256">
    <property type="entry name" value="At4g02000-like"/>
</dbReference>
<evidence type="ECO:0000256" key="1">
    <source>
        <dbReference type="PROSITE-ProRule" id="PRU00047"/>
    </source>
</evidence>
<dbReference type="EMBL" id="JAVXUP010001530">
    <property type="protein sequence ID" value="KAK3010562.1"/>
    <property type="molecule type" value="Genomic_DNA"/>
</dbReference>
<feature type="region of interest" description="Disordered" evidence="2">
    <location>
        <begin position="724"/>
        <end position="779"/>
    </location>
</feature>
<evidence type="ECO:0000313" key="4">
    <source>
        <dbReference type="EMBL" id="KAK3010562.1"/>
    </source>
</evidence>
<dbReference type="PROSITE" id="PS50158">
    <property type="entry name" value="ZF_CCHC"/>
    <property type="match status" value="2"/>
</dbReference>
<dbReference type="GO" id="GO:0003676">
    <property type="term" value="F:nucleic acid binding"/>
    <property type="evidence" value="ECO:0007669"/>
    <property type="project" value="InterPro"/>
</dbReference>
<gene>
    <name evidence="4" type="ORF">RJ639_012195</name>
</gene>
<dbReference type="AlphaFoldDB" id="A0AA89APV4"/>
<accession>A0AA89APV4</accession>
<sequence length="779" mass="88718">MNTQPQEDINELINQTQRLKCFYEPIDLEPDPQTKDQQLTLTLVGRIICDKALNKRGVRNTIIKAWNPSAGLTLSEQEDRILFKFKSSEDLQRILDKGPWSIMGSHMRLGNLLEIEESNSGIIGEKGYMRLKVELNIEEPFPKGFPLKREGMEDAWIQFRYERLPDFCFQCGHLGHVKKWCHRNEDPSANWLIAGEVRRYNLWIRASFDGDLPAPMVNHIMKNLADRNLPELSLEMKDAPAGKVDTGHERDTPSVENLKLENNLRLELDEELKREESLWFEKSRHLKVQADVEIDRTLKAMGSNKASGPDRMTALFFKTYWKTTKVDMINSIQSFFRKTFALTVFTFPPPIDLSSFTAPTLPMDDLINKTSSLHCVDLDDLIADETSASKEYELTLLAKIISSKQPNPKVVHSILQKAWNPSKGMKLQSHQNNSYSITFSHEWDKNRILASRPWSIMSSHVVVRDWPPHLNLEEIDFSKSSFWIRVTGLPPKLMTKQNATRVGSKIGKVMEVDFTAEGNLAWLRFLRIQVQIDINKPLHTGFYRNKDPNQAVWIRVQYERLPDFCFSCGRLGHTNRGCSHPPFKPPENMSSPYGPWLRAESTDTCPRTARWNPLAVTIRATITSGISDLPEQIASDLPESSMPDVLGAILGIHPPPKALTPAPFDQTFNVTKQPRTAIRDSVSNQTPPFFPHFKALISNENNQSAGTIPPPPALYPPQLLLPPSSPQKRKCMSEPKLQTKNPKLTKTPRLLTKPLLSLKPSTPLKQKRQNQPSQIEALN</sequence>
<dbReference type="Pfam" id="PF14392">
    <property type="entry name" value="zf-CCHC_4"/>
    <property type="match status" value="2"/>
</dbReference>
<comment type="caution">
    <text evidence="4">The sequence shown here is derived from an EMBL/GenBank/DDBJ whole genome shotgun (WGS) entry which is preliminary data.</text>
</comment>
<keyword evidence="1" id="KW-0479">Metal-binding</keyword>
<evidence type="ECO:0000256" key="2">
    <source>
        <dbReference type="SAM" id="MobiDB-lite"/>
    </source>
</evidence>
<protein>
    <recommendedName>
        <fullName evidence="3">CCHC-type domain-containing protein</fullName>
    </recommendedName>
</protein>
<dbReference type="PANTHER" id="PTHR31286:SF167">
    <property type="entry name" value="OS09G0268800 PROTEIN"/>
    <property type="match status" value="1"/>
</dbReference>
<reference evidence="4" key="1">
    <citation type="submission" date="2022-12" db="EMBL/GenBank/DDBJ databases">
        <title>Draft genome assemblies for two species of Escallonia (Escalloniales).</title>
        <authorList>
            <person name="Chanderbali A."/>
            <person name="Dervinis C."/>
            <person name="Anghel I."/>
            <person name="Soltis D."/>
            <person name="Soltis P."/>
            <person name="Zapata F."/>
        </authorList>
    </citation>
    <scope>NUCLEOTIDE SEQUENCE</scope>
    <source>
        <strain evidence="4">UCBG64.0493</strain>
        <tissue evidence="4">Leaf</tissue>
    </source>
</reference>
<keyword evidence="1" id="KW-0863">Zinc-finger</keyword>
<dbReference type="PANTHER" id="PTHR31286">
    <property type="entry name" value="GLYCINE-RICH CELL WALL STRUCTURAL PROTEIN 1.8-LIKE"/>
    <property type="match status" value="1"/>
</dbReference>
<dbReference type="InterPro" id="IPR025836">
    <property type="entry name" value="Zn_knuckle_CX2CX4HX4C"/>
</dbReference>
<name>A0AA89APV4_9ASTE</name>
<dbReference type="InterPro" id="IPR001878">
    <property type="entry name" value="Znf_CCHC"/>
</dbReference>
<feature type="domain" description="CCHC-type" evidence="3">
    <location>
        <begin position="565"/>
        <end position="578"/>
    </location>
</feature>
<evidence type="ECO:0000259" key="3">
    <source>
        <dbReference type="PROSITE" id="PS50158"/>
    </source>
</evidence>
<dbReference type="Pfam" id="PF14111">
    <property type="entry name" value="DUF4283"/>
    <property type="match status" value="2"/>
</dbReference>
<keyword evidence="5" id="KW-1185">Reference proteome</keyword>
<organism evidence="4 5">
    <name type="scientific">Escallonia herrerae</name>
    <dbReference type="NCBI Taxonomy" id="1293975"/>
    <lineage>
        <taxon>Eukaryota</taxon>
        <taxon>Viridiplantae</taxon>
        <taxon>Streptophyta</taxon>
        <taxon>Embryophyta</taxon>
        <taxon>Tracheophyta</taxon>
        <taxon>Spermatophyta</taxon>
        <taxon>Magnoliopsida</taxon>
        <taxon>eudicotyledons</taxon>
        <taxon>Gunneridae</taxon>
        <taxon>Pentapetalae</taxon>
        <taxon>asterids</taxon>
        <taxon>campanulids</taxon>
        <taxon>Escalloniales</taxon>
        <taxon>Escalloniaceae</taxon>
        <taxon>Escallonia</taxon>
    </lineage>
</organism>
<dbReference type="GO" id="GO:0008270">
    <property type="term" value="F:zinc ion binding"/>
    <property type="evidence" value="ECO:0007669"/>
    <property type="project" value="UniProtKB-KW"/>
</dbReference>
<feature type="compositionally biased region" description="Polar residues" evidence="2">
    <location>
        <begin position="769"/>
        <end position="779"/>
    </location>
</feature>
<dbReference type="InterPro" id="IPR025558">
    <property type="entry name" value="DUF4283"/>
</dbReference>